<keyword evidence="2" id="KW-0949">S-adenosyl-L-methionine</keyword>
<keyword evidence="4" id="KW-0408">Iron</keyword>
<dbReference type="PANTHER" id="PTHR43409:SF7">
    <property type="entry name" value="BLL1977 PROTEIN"/>
    <property type="match status" value="1"/>
</dbReference>
<evidence type="ECO:0000313" key="6">
    <source>
        <dbReference type="EMBL" id="KFE70327.1"/>
    </source>
</evidence>
<comment type="caution">
    <text evidence="6">The sequence shown here is derived from an EMBL/GenBank/DDBJ whole genome shotgun (WGS) entry which is preliminary data.</text>
</comment>
<evidence type="ECO:0000256" key="5">
    <source>
        <dbReference type="ARBA" id="ARBA00023014"/>
    </source>
</evidence>
<dbReference type="SFLD" id="SFLDS00029">
    <property type="entry name" value="Radical_SAM"/>
    <property type="match status" value="1"/>
</dbReference>
<evidence type="ECO:0000256" key="3">
    <source>
        <dbReference type="ARBA" id="ARBA00022723"/>
    </source>
</evidence>
<evidence type="ECO:0000256" key="4">
    <source>
        <dbReference type="ARBA" id="ARBA00023004"/>
    </source>
</evidence>
<dbReference type="InterPro" id="IPR058240">
    <property type="entry name" value="rSAM_sf"/>
</dbReference>
<dbReference type="EMBL" id="JMCB01000003">
    <property type="protein sequence ID" value="KFE70327.1"/>
    <property type="molecule type" value="Genomic_DNA"/>
</dbReference>
<keyword evidence="7" id="KW-1185">Reference proteome</keyword>
<dbReference type="RefSeq" id="WP_044185261.1">
    <property type="nucleotide sequence ID" value="NZ_JMCB01000003.1"/>
</dbReference>
<organism evidence="6 7">
    <name type="scientific">Hyalangium minutum</name>
    <dbReference type="NCBI Taxonomy" id="394096"/>
    <lineage>
        <taxon>Bacteria</taxon>
        <taxon>Pseudomonadati</taxon>
        <taxon>Myxococcota</taxon>
        <taxon>Myxococcia</taxon>
        <taxon>Myxococcales</taxon>
        <taxon>Cystobacterineae</taxon>
        <taxon>Archangiaceae</taxon>
        <taxon>Hyalangium</taxon>
    </lineage>
</organism>
<dbReference type="PANTHER" id="PTHR43409">
    <property type="entry name" value="ANAEROBIC MAGNESIUM-PROTOPORPHYRIN IX MONOMETHYL ESTER CYCLASE-RELATED"/>
    <property type="match status" value="1"/>
</dbReference>
<dbReference type="GO" id="GO:0046872">
    <property type="term" value="F:metal ion binding"/>
    <property type="evidence" value="ECO:0007669"/>
    <property type="project" value="UniProtKB-KW"/>
</dbReference>
<name>A0A085WRL4_9BACT</name>
<dbReference type="InterPro" id="IPR007197">
    <property type="entry name" value="rSAM"/>
</dbReference>
<comment type="cofactor">
    <cofactor evidence="1">
        <name>[4Fe-4S] cluster</name>
        <dbReference type="ChEBI" id="CHEBI:49883"/>
    </cofactor>
</comment>
<evidence type="ECO:0000256" key="2">
    <source>
        <dbReference type="ARBA" id="ARBA00022691"/>
    </source>
</evidence>
<evidence type="ECO:0000313" key="7">
    <source>
        <dbReference type="Proteomes" id="UP000028725"/>
    </source>
</evidence>
<keyword evidence="5" id="KW-0411">Iron-sulfur</keyword>
<dbReference type="Proteomes" id="UP000028725">
    <property type="component" value="Unassembled WGS sequence"/>
</dbReference>
<reference evidence="6 7" key="1">
    <citation type="submission" date="2014-04" db="EMBL/GenBank/DDBJ databases">
        <title>Genome assembly of Hyalangium minutum DSM 14724.</title>
        <authorList>
            <person name="Sharma G."/>
            <person name="Subramanian S."/>
        </authorList>
    </citation>
    <scope>NUCLEOTIDE SEQUENCE [LARGE SCALE GENOMIC DNA]</scope>
    <source>
        <strain evidence="6 7">DSM 14724</strain>
    </source>
</reference>
<dbReference type="STRING" id="394096.DB31_5369"/>
<dbReference type="Gene3D" id="3.40.50.280">
    <property type="entry name" value="Cobalamin-binding domain"/>
    <property type="match status" value="1"/>
</dbReference>
<dbReference type="GO" id="GO:0003824">
    <property type="term" value="F:catalytic activity"/>
    <property type="evidence" value="ECO:0007669"/>
    <property type="project" value="InterPro"/>
</dbReference>
<dbReference type="InterPro" id="IPR051198">
    <property type="entry name" value="BchE-like"/>
</dbReference>
<dbReference type="SFLD" id="SFLDG01082">
    <property type="entry name" value="B12-binding_domain_containing"/>
    <property type="match status" value="1"/>
</dbReference>
<proteinExistence type="predicted"/>
<dbReference type="GO" id="GO:0005829">
    <property type="term" value="C:cytosol"/>
    <property type="evidence" value="ECO:0007669"/>
    <property type="project" value="TreeGrafter"/>
</dbReference>
<dbReference type="SUPFAM" id="SSF102114">
    <property type="entry name" value="Radical SAM enzymes"/>
    <property type="match status" value="1"/>
</dbReference>
<sequence length="530" mass="59088">MKRLKVGVVELLAHSVTTPFLRRRVIAPETASVMPQAVAVWAEELGCEVHYAVWTAEEDLRRLLPDGLDLVFISAFTRASFVAYALSRHLRSGGAVTVLGGPHAQSFAEHARDYFDYICQTTDRALIADLLQAPERQERGLVLCADEGPSSLPGVAQRARFIDHCLQKGTRVLRLVPMLGSLGCPYTCSFCVDAPVRWRGLPVDPIIEDLRHIERRWGEDTLVGWHDPNFGVRFDEYLGAIEDSGTHLVHCAHMSLSLMSAQNARRLGRARFGLLAPGVESWFDFSDKSGRARVVGEAKVLHVAETLNVIQAEVQHIQTNMIVGLDTDQGELPWELTQRLAELSPGIYPTYFLATNFYNAPLSRELHASGRTMAMPFSLLDTNCFGNVRPLHYSPVELYDRLIELYAFAYSWKAVLRRTRVTPGGWGKLVNFGRSVDEGRGFIAFHRSLRARLESDRELRAFYEGERVAPPTSFMDEVKAQLGPYQELLPAELLSPERYAESFRAAAEAAVRTIRAPAAGSVPKERAAAS</sequence>
<protein>
    <recommendedName>
        <fullName evidence="8">Radical SAM domain protein</fullName>
    </recommendedName>
</protein>
<dbReference type="OrthoDB" id="9762608at2"/>
<dbReference type="GO" id="GO:0051536">
    <property type="term" value="F:iron-sulfur cluster binding"/>
    <property type="evidence" value="ECO:0007669"/>
    <property type="project" value="UniProtKB-KW"/>
</dbReference>
<keyword evidence="3" id="KW-0479">Metal-binding</keyword>
<accession>A0A085WRL4</accession>
<evidence type="ECO:0000256" key="1">
    <source>
        <dbReference type="ARBA" id="ARBA00001966"/>
    </source>
</evidence>
<gene>
    <name evidence="6" type="ORF">DB31_5369</name>
</gene>
<evidence type="ECO:0008006" key="8">
    <source>
        <dbReference type="Google" id="ProtNLM"/>
    </source>
</evidence>
<dbReference type="AlphaFoldDB" id="A0A085WRL4"/>